<dbReference type="EC" id="3.1.-.-" evidence="1"/>
<dbReference type="GO" id="GO:0016075">
    <property type="term" value="P:rRNA catabolic process"/>
    <property type="evidence" value="ECO:0007669"/>
    <property type="project" value="TreeGrafter"/>
</dbReference>
<dbReference type="AlphaFoldDB" id="A0A644YEF0"/>
<sequence>MVIKRGQLIWCDFKEGYGCCQGGKRPAVVVQNNTGNKFSTTTMVIPLTSKDKTKLPIHTKLTKDYDVAYKGNIMMAEQLTVIDKSQIIDVGDMLNEEDLKGLDRIIMKQLGLKAKIA</sequence>
<gene>
    <name evidence="1" type="primary">mazF_8</name>
    <name evidence="1" type="ORF">SDC9_73381</name>
</gene>
<dbReference type="GO" id="GO:0003677">
    <property type="term" value="F:DNA binding"/>
    <property type="evidence" value="ECO:0007669"/>
    <property type="project" value="InterPro"/>
</dbReference>
<dbReference type="SUPFAM" id="SSF50118">
    <property type="entry name" value="Cell growth inhibitor/plasmid maintenance toxic component"/>
    <property type="match status" value="1"/>
</dbReference>
<evidence type="ECO:0000313" key="1">
    <source>
        <dbReference type="EMBL" id="MPM26876.1"/>
    </source>
</evidence>
<dbReference type="GO" id="GO:0006402">
    <property type="term" value="P:mRNA catabolic process"/>
    <property type="evidence" value="ECO:0007669"/>
    <property type="project" value="TreeGrafter"/>
</dbReference>
<dbReference type="Gene3D" id="2.30.30.110">
    <property type="match status" value="1"/>
</dbReference>
<comment type="caution">
    <text evidence="1">The sequence shown here is derived from an EMBL/GenBank/DDBJ whole genome shotgun (WGS) entry which is preliminary data.</text>
</comment>
<dbReference type="GO" id="GO:0004521">
    <property type="term" value="F:RNA endonuclease activity"/>
    <property type="evidence" value="ECO:0007669"/>
    <property type="project" value="TreeGrafter"/>
</dbReference>
<organism evidence="1">
    <name type="scientific">bioreactor metagenome</name>
    <dbReference type="NCBI Taxonomy" id="1076179"/>
    <lineage>
        <taxon>unclassified sequences</taxon>
        <taxon>metagenomes</taxon>
        <taxon>ecological metagenomes</taxon>
    </lineage>
</organism>
<dbReference type="InterPro" id="IPR011067">
    <property type="entry name" value="Plasmid_toxin/cell-grow_inhib"/>
</dbReference>
<dbReference type="PANTHER" id="PTHR33988:SF2">
    <property type="entry name" value="ENDORIBONUCLEASE MAZF"/>
    <property type="match status" value="1"/>
</dbReference>
<dbReference type="GO" id="GO:0016787">
    <property type="term" value="F:hydrolase activity"/>
    <property type="evidence" value="ECO:0007669"/>
    <property type="project" value="UniProtKB-KW"/>
</dbReference>
<name>A0A644YEF0_9ZZZZ</name>
<accession>A0A644YEF0</accession>
<keyword evidence="1" id="KW-0378">Hydrolase</keyword>
<protein>
    <submittedName>
        <fullName evidence="1">Endoribonuclease MazF</fullName>
        <ecNumber evidence="1">3.1.-.-</ecNumber>
    </submittedName>
</protein>
<proteinExistence type="predicted"/>
<dbReference type="InterPro" id="IPR003477">
    <property type="entry name" value="PemK-like"/>
</dbReference>
<dbReference type="EMBL" id="VSSQ01004850">
    <property type="protein sequence ID" value="MPM26876.1"/>
    <property type="molecule type" value="Genomic_DNA"/>
</dbReference>
<reference evidence="1" key="1">
    <citation type="submission" date="2019-08" db="EMBL/GenBank/DDBJ databases">
        <authorList>
            <person name="Kucharzyk K."/>
            <person name="Murdoch R.W."/>
            <person name="Higgins S."/>
            <person name="Loffler F."/>
        </authorList>
    </citation>
    <scope>NUCLEOTIDE SEQUENCE</scope>
</reference>
<dbReference type="PANTHER" id="PTHR33988">
    <property type="entry name" value="ENDORIBONUCLEASE MAZF-RELATED"/>
    <property type="match status" value="1"/>
</dbReference>
<dbReference type="Pfam" id="PF02452">
    <property type="entry name" value="PemK_toxin"/>
    <property type="match status" value="1"/>
</dbReference>